<comment type="caution">
    <text evidence="1">The sequence shown here is derived from an EMBL/GenBank/DDBJ whole genome shotgun (WGS) entry which is preliminary data.</text>
</comment>
<gene>
    <name evidence="1" type="ORF">CYJ27_02505</name>
</gene>
<dbReference type="AlphaFoldDB" id="A0A2I1K7F6"/>
<dbReference type="EMBL" id="PKGZ01000002">
    <property type="protein sequence ID" value="PKY91566.1"/>
    <property type="molecule type" value="Genomic_DNA"/>
</dbReference>
<sequence length="102" mass="11618">MNYLTPIINAKQIAESQRYGEQELPFIERLVLGAQALLYNAGAFIPDNPLCKVVVEMIVAHWLENRDSMNFDMKNVYNLPIAIRAQISSLQFFCELEKGDPS</sequence>
<keyword evidence="2" id="KW-1185">Reference proteome</keyword>
<dbReference type="RefSeq" id="WP_101659798.1">
    <property type="nucleotide sequence ID" value="NZ_CP118095.1"/>
</dbReference>
<reference evidence="1 2" key="1">
    <citation type="submission" date="2017-12" db="EMBL/GenBank/DDBJ databases">
        <title>Phylogenetic diversity of female urinary microbiome.</title>
        <authorList>
            <person name="Thomas-White K."/>
            <person name="Wolfe A.J."/>
        </authorList>
    </citation>
    <scope>NUCLEOTIDE SEQUENCE [LARGE SCALE GENOMIC DNA]</scope>
    <source>
        <strain evidence="1 2">UMB0844</strain>
    </source>
</reference>
<evidence type="ECO:0000313" key="1">
    <source>
        <dbReference type="EMBL" id="PKY91566.1"/>
    </source>
</evidence>
<protein>
    <recommendedName>
        <fullName evidence="3">Phage gp6-like head-tail connector protein</fullName>
    </recommendedName>
</protein>
<organism evidence="1 2">
    <name type="scientific">Aerococcus christensenii</name>
    <dbReference type="NCBI Taxonomy" id="87541"/>
    <lineage>
        <taxon>Bacteria</taxon>
        <taxon>Bacillati</taxon>
        <taxon>Bacillota</taxon>
        <taxon>Bacilli</taxon>
        <taxon>Lactobacillales</taxon>
        <taxon>Aerococcaceae</taxon>
        <taxon>Aerococcus</taxon>
    </lineage>
</organism>
<proteinExistence type="predicted"/>
<name>A0A2I1K7F6_9LACT</name>
<evidence type="ECO:0008006" key="3">
    <source>
        <dbReference type="Google" id="ProtNLM"/>
    </source>
</evidence>
<dbReference type="Proteomes" id="UP000234775">
    <property type="component" value="Unassembled WGS sequence"/>
</dbReference>
<accession>A0A2I1K7F6</accession>
<evidence type="ECO:0000313" key="2">
    <source>
        <dbReference type="Proteomes" id="UP000234775"/>
    </source>
</evidence>